<comment type="caution">
    <text evidence="6">The sequence shown here is derived from an EMBL/GenBank/DDBJ whole genome shotgun (WGS) entry which is preliminary data.</text>
</comment>
<dbReference type="InterPro" id="IPR035914">
    <property type="entry name" value="Sperma_CUB_dom_sf"/>
</dbReference>
<feature type="chain" id="PRO_5035843983" description="CUB domain-containing protein" evidence="4">
    <location>
        <begin position="20"/>
        <end position="426"/>
    </location>
</feature>
<reference evidence="6" key="1">
    <citation type="submission" date="2021-03" db="EMBL/GenBank/DDBJ databases">
        <authorList>
            <person name="Bekaert M."/>
        </authorList>
    </citation>
    <scope>NUCLEOTIDE SEQUENCE</scope>
</reference>
<accession>A0A8S3UAF1</accession>
<evidence type="ECO:0000256" key="1">
    <source>
        <dbReference type="ARBA" id="ARBA00022737"/>
    </source>
</evidence>
<dbReference type="PROSITE" id="PS01180">
    <property type="entry name" value="CUB"/>
    <property type="match status" value="1"/>
</dbReference>
<dbReference type="AlphaFoldDB" id="A0A8S3UAF1"/>
<organism evidence="6 7">
    <name type="scientific">Mytilus edulis</name>
    <name type="common">Blue mussel</name>
    <dbReference type="NCBI Taxonomy" id="6550"/>
    <lineage>
        <taxon>Eukaryota</taxon>
        <taxon>Metazoa</taxon>
        <taxon>Spiralia</taxon>
        <taxon>Lophotrochozoa</taxon>
        <taxon>Mollusca</taxon>
        <taxon>Bivalvia</taxon>
        <taxon>Autobranchia</taxon>
        <taxon>Pteriomorphia</taxon>
        <taxon>Mytilida</taxon>
        <taxon>Mytiloidea</taxon>
        <taxon>Mytilidae</taxon>
        <taxon>Mytilinae</taxon>
        <taxon>Mytilus</taxon>
    </lineage>
</organism>
<evidence type="ECO:0000256" key="3">
    <source>
        <dbReference type="PROSITE-ProRule" id="PRU00059"/>
    </source>
</evidence>
<dbReference type="PANTHER" id="PTHR24251:SF30">
    <property type="entry name" value="MEMBRANE FRIZZLED-RELATED PROTEIN"/>
    <property type="match status" value="1"/>
</dbReference>
<dbReference type="InterPro" id="IPR000859">
    <property type="entry name" value="CUB_dom"/>
</dbReference>
<dbReference type="Proteomes" id="UP000683360">
    <property type="component" value="Unassembled WGS sequence"/>
</dbReference>
<evidence type="ECO:0000259" key="5">
    <source>
        <dbReference type="PROSITE" id="PS01180"/>
    </source>
</evidence>
<gene>
    <name evidence="6" type="ORF">MEDL_52051</name>
</gene>
<feature type="domain" description="CUB" evidence="5">
    <location>
        <begin position="102"/>
        <end position="205"/>
    </location>
</feature>
<evidence type="ECO:0000256" key="2">
    <source>
        <dbReference type="ARBA" id="ARBA00023157"/>
    </source>
</evidence>
<proteinExistence type="predicted"/>
<comment type="caution">
    <text evidence="3">Lacks conserved residue(s) required for the propagation of feature annotation.</text>
</comment>
<feature type="signal peptide" evidence="4">
    <location>
        <begin position="1"/>
        <end position="19"/>
    </location>
</feature>
<name>A0A8S3UAF1_MYTED</name>
<keyword evidence="4" id="KW-0732">Signal</keyword>
<dbReference type="CDD" id="cd00041">
    <property type="entry name" value="CUB"/>
    <property type="match status" value="1"/>
</dbReference>
<evidence type="ECO:0000256" key="4">
    <source>
        <dbReference type="SAM" id="SignalP"/>
    </source>
</evidence>
<dbReference type="OrthoDB" id="6102859at2759"/>
<keyword evidence="7" id="KW-1185">Reference proteome</keyword>
<keyword evidence="1" id="KW-0677">Repeat</keyword>
<dbReference type="Gene3D" id="2.60.120.290">
    <property type="entry name" value="Spermadhesin, CUB domain"/>
    <property type="match status" value="1"/>
</dbReference>
<dbReference type="PANTHER" id="PTHR24251">
    <property type="entry name" value="OVOCHYMASE-RELATED"/>
    <property type="match status" value="1"/>
</dbReference>
<sequence>MMLKFTIVLVLIVSEDVIGLPCVSNEAKEDFDKSRKDLTVVQSDIGDVVNTLESNYQKTIKILESTLKNNLGTFKSTLNSMGKKLKKLDTDFTVLGKDFRNCVQQYYTVTGTVMSDNYPGRYNPNTDCLYIIQPSPGLYKLAVDVFQMADTGDFLQIKDSPFGKELGKYSVSSYIPVALSSQFWIRFKTNGQRSARGFKLHWSPFDFKDLLSLNCEVNRWGAAINITLLKMANLQVNYSDIYMTNPDCYGHIVGDKLLFNQLYSEYTHFYITYQNNLTFILENVTHEIPLECQIFKDDRVLHNHQIDGNLELDDDNANSSKESSFHVDLYYDSELTQTDDNQFSGKLVYRITVKEDHYDRYLSLAQCFLTRKKNGIEETLLILKNSTPLLENVIVRYLENGGIVLEVQVSDNVSSFLECEAIGKSK</sequence>
<dbReference type="SMART" id="SM00042">
    <property type="entry name" value="CUB"/>
    <property type="match status" value="1"/>
</dbReference>
<evidence type="ECO:0000313" key="7">
    <source>
        <dbReference type="Proteomes" id="UP000683360"/>
    </source>
</evidence>
<evidence type="ECO:0000313" key="6">
    <source>
        <dbReference type="EMBL" id="CAG2239699.1"/>
    </source>
</evidence>
<dbReference type="SUPFAM" id="SSF49854">
    <property type="entry name" value="Spermadhesin, CUB domain"/>
    <property type="match status" value="1"/>
</dbReference>
<protein>
    <recommendedName>
        <fullName evidence="5">CUB domain-containing protein</fullName>
    </recommendedName>
</protein>
<keyword evidence="2" id="KW-1015">Disulfide bond</keyword>
<dbReference type="EMBL" id="CAJPWZ010002533">
    <property type="protein sequence ID" value="CAG2239699.1"/>
    <property type="molecule type" value="Genomic_DNA"/>
</dbReference>
<dbReference type="Pfam" id="PF00431">
    <property type="entry name" value="CUB"/>
    <property type="match status" value="1"/>
</dbReference>